<dbReference type="RefSeq" id="WP_380727822.1">
    <property type="nucleotide sequence ID" value="NZ_JBHTLK010000210.1"/>
</dbReference>
<name>A0ABW3R243_9PSEU</name>
<gene>
    <name evidence="2" type="ORF">ACFQ3T_28620</name>
</gene>
<reference evidence="3" key="1">
    <citation type="journal article" date="2019" name="Int. J. Syst. Evol. Microbiol.">
        <title>The Global Catalogue of Microorganisms (GCM) 10K type strain sequencing project: providing services to taxonomists for standard genome sequencing and annotation.</title>
        <authorList>
            <consortium name="The Broad Institute Genomics Platform"/>
            <consortium name="The Broad Institute Genome Sequencing Center for Infectious Disease"/>
            <person name="Wu L."/>
            <person name="Ma J."/>
        </authorList>
    </citation>
    <scope>NUCLEOTIDE SEQUENCE [LARGE SCALE GENOMIC DNA]</scope>
    <source>
        <strain evidence="3">CCUG 60214</strain>
    </source>
</reference>
<dbReference type="Proteomes" id="UP001597168">
    <property type="component" value="Unassembled WGS sequence"/>
</dbReference>
<feature type="compositionally biased region" description="Acidic residues" evidence="1">
    <location>
        <begin position="40"/>
        <end position="50"/>
    </location>
</feature>
<evidence type="ECO:0000256" key="1">
    <source>
        <dbReference type="SAM" id="MobiDB-lite"/>
    </source>
</evidence>
<sequence length="58" mass="5971">MSTPEIDPVTAAAMEEEPDFADEHTKPTFADEQAGSSNTEPDESTPDGEGGDGGMDVG</sequence>
<comment type="caution">
    <text evidence="2">The sequence shown here is derived from an EMBL/GenBank/DDBJ whole genome shotgun (WGS) entry which is preliminary data.</text>
</comment>
<evidence type="ECO:0000313" key="2">
    <source>
        <dbReference type="EMBL" id="MFD1151111.1"/>
    </source>
</evidence>
<proteinExistence type="predicted"/>
<dbReference type="EMBL" id="JBHTLK010000210">
    <property type="protein sequence ID" value="MFD1151111.1"/>
    <property type="molecule type" value="Genomic_DNA"/>
</dbReference>
<organism evidence="2 3">
    <name type="scientific">Saccharothrix hoggarensis</name>
    <dbReference type="NCBI Taxonomy" id="913853"/>
    <lineage>
        <taxon>Bacteria</taxon>
        <taxon>Bacillati</taxon>
        <taxon>Actinomycetota</taxon>
        <taxon>Actinomycetes</taxon>
        <taxon>Pseudonocardiales</taxon>
        <taxon>Pseudonocardiaceae</taxon>
        <taxon>Saccharothrix</taxon>
    </lineage>
</organism>
<evidence type="ECO:0000313" key="3">
    <source>
        <dbReference type="Proteomes" id="UP001597168"/>
    </source>
</evidence>
<feature type="region of interest" description="Disordered" evidence="1">
    <location>
        <begin position="1"/>
        <end position="58"/>
    </location>
</feature>
<keyword evidence="3" id="KW-1185">Reference proteome</keyword>
<accession>A0ABW3R243</accession>
<protein>
    <submittedName>
        <fullName evidence="2">Uncharacterized protein</fullName>
    </submittedName>
</protein>